<dbReference type="Pfam" id="PF00400">
    <property type="entry name" value="WD40"/>
    <property type="match status" value="2"/>
</dbReference>
<dbReference type="SMART" id="SM00320">
    <property type="entry name" value="WD40"/>
    <property type="match status" value="6"/>
</dbReference>
<protein>
    <recommendedName>
        <fullName evidence="3">NACHT domain-containing protein</fullName>
    </recommendedName>
</protein>
<reference evidence="4" key="2">
    <citation type="journal article" date="2023" name="IMA Fungus">
        <title>Comparative genomic study of the Penicillium genus elucidates a diverse pangenome and 15 lateral gene transfer events.</title>
        <authorList>
            <person name="Petersen C."/>
            <person name="Sorensen T."/>
            <person name="Nielsen M.R."/>
            <person name="Sondergaard T.E."/>
            <person name="Sorensen J.L."/>
            <person name="Fitzpatrick D.A."/>
            <person name="Frisvad J.C."/>
            <person name="Nielsen K.L."/>
        </authorList>
    </citation>
    <scope>NUCLEOTIDE SEQUENCE</scope>
    <source>
        <strain evidence="4">IBT 35675</strain>
    </source>
</reference>
<dbReference type="Pfam" id="PF24883">
    <property type="entry name" value="NPHP3_N"/>
    <property type="match status" value="1"/>
</dbReference>
<proteinExistence type="predicted"/>
<dbReference type="PROSITE" id="PS50837">
    <property type="entry name" value="NACHT"/>
    <property type="match status" value="1"/>
</dbReference>
<comment type="caution">
    <text evidence="4">The sequence shown here is derived from an EMBL/GenBank/DDBJ whole genome shotgun (WGS) entry which is preliminary data.</text>
</comment>
<dbReference type="EMBL" id="JAPZBR010000006">
    <property type="protein sequence ID" value="KAJ5349807.1"/>
    <property type="molecule type" value="Genomic_DNA"/>
</dbReference>
<evidence type="ECO:0000313" key="5">
    <source>
        <dbReference type="Proteomes" id="UP001148299"/>
    </source>
</evidence>
<dbReference type="InterPro" id="IPR001680">
    <property type="entry name" value="WD40_rpt"/>
</dbReference>
<reference evidence="4" key="1">
    <citation type="submission" date="2022-12" db="EMBL/GenBank/DDBJ databases">
        <authorList>
            <person name="Petersen C."/>
        </authorList>
    </citation>
    <scope>NUCLEOTIDE SEQUENCE</scope>
    <source>
        <strain evidence="4">IBT 35675</strain>
    </source>
</reference>
<evidence type="ECO:0000313" key="4">
    <source>
        <dbReference type="EMBL" id="KAJ5349807.1"/>
    </source>
</evidence>
<dbReference type="PANTHER" id="PTHR10039:SF17">
    <property type="entry name" value="FUNGAL STAND N-TERMINAL GOODBYE DOMAIN-CONTAINING PROTEIN-RELATED"/>
    <property type="match status" value="1"/>
</dbReference>
<sequence>MEIPSSIENRFGDARASGDGIAFQAGVNNGTININQRPRQIPLPKVVYNATFDAANKEHLPSCLQNTRVELLEEIQAWIDGDNPKKVFWLSGMAGTGKSTIALTLARTYKRAVGAKGHQRNVCLGATFFFSRGGGDLSSASKFPATIAIQLAEASGELRKLIGDVIEDNPRLDSLGVRAQWEKLVIGPLSMLSQSSENQTTFLLIVDALDECNDADDTNSIIRCLEEVTHMEGVGCRVFLTSRPEHAMRLIMNANTSAPRENFVLHKIERSIVNQDLELYYRDQLSRIKAAMSSNEELFSERMIRQLVKRSNGLFIHAATVCKFVRDGKWHAVERLKCLVETEKSDSAELELDKMYTIVLEYSSVSVTEGLNPDEAEKVHQLCQRVIGAIIVVFDTMSSESLAMLLGVKRESIIEALSALHSVIDVPESYSEPIRILHPSFREFLLNPNRCTDIFYSILVSDAHCDLLTRCFAILMSQLKRNMLEISKPGAKVRDISMDRIDAGISMELQYSSMYWWSHFKNSVDHSRKDLLLLEFLEDKYLSWLECLAWLGKLGHAIEAMSNMNAVLVRTSQSKSSTSMPSKHRKSNTTRWLHTFVPDALQFLLGNKLMIERTPLQLYVSALIFSKKSSEVRKRYRKEAPSWILNEPYLPDDSSKRSSGGLPIAHASVIYSVAISSDSSLVATACGDCMVHIWDTLSGMERFVLEGNSDGVASVCFSSNGFLVGSFVGNRVSVWNIQAALGAKHQPECQFRFTRQGLETASSHHPTCAISPSGTLVAVVDYPHDIWVWDMRATQSVKYHFQVESQRHITGVYFSSDGSLLLSITLPSDTAIDPICTETLSAWDTSTGIKISTERSAPEELFLGVMPGTRHIAISPGVSRNEKYLTLRDALTGLDDMIAPLDLGRCPLKALCRPADGKFLLASILINGHVILWMPGGEITIVWESYFSESKSIDFSPNGKYLILATSSNEVRIWNIEDFGHKPTRLVKLHQGFRGIGSSCGKLLRMVLNPSHVKRSSNNFTQWIRSPDGSLLATSGWSCPTITIWNTKTGEKKFCLNVSKGFSCPTFSSSGNVFAVLVKSGIHFWETKTGRKGDILKTNGSLILEDRDLEISEKGGIFVSIGHDTWDTQSVPKFYGWELDGLRKISNFEIPCSDQSFQIALSPNEKLYCLWKRTSATIELGSFPGNTIQRTALRGNTELARFTPDGEHVLILDDVIEGPRQAVHIWNIAQECLKTVYIDLPLNIGNRKGVSPCIGETQNEYRTRVYGQYDDGFVSPDGKLLALVYHPWPRRLPGSYFGHPLVIDLLKISDFTTPFRVEPEVWEMTRFAPSGNHLITERGNVPMPGASPPFSLLFATRSWIQEDGEDILEIPPAYRYSLDGIHGHTITFNNDHNGPLFVRLDEGIKTMTV</sequence>
<dbReference type="PROSITE" id="PS50294">
    <property type="entry name" value="WD_REPEATS_REGION"/>
    <property type="match status" value="1"/>
</dbReference>
<evidence type="ECO:0000259" key="3">
    <source>
        <dbReference type="PROSITE" id="PS50837"/>
    </source>
</evidence>
<feature type="repeat" description="WD" evidence="2">
    <location>
        <begin position="943"/>
        <end position="977"/>
    </location>
</feature>
<dbReference type="PROSITE" id="PS50082">
    <property type="entry name" value="WD_REPEATS_2"/>
    <property type="match status" value="2"/>
</dbReference>
<dbReference type="PANTHER" id="PTHR10039">
    <property type="entry name" value="AMELOGENIN"/>
    <property type="match status" value="1"/>
</dbReference>
<dbReference type="Proteomes" id="UP001148299">
    <property type="component" value="Unassembled WGS sequence"/>
</dbReference>
<dbReference type="InterPro" id="IPR027417">
    <property type="entry name" value="P-loop_NTPase"/>
</dbReference>
<keyword evidence="1" id="KW-0677">Repeat</keyword>
<dbReference type="Gene3D" id="3.40.50.300">
    <property type="entry name" value="P-loop containing nucleotide triphosphate hydrolases"/>
    <property type="match status" value="1"/>
</dbReference>
<dbReference type="InterPro" id="IPR007111">
    <property type="entry name" value="NACHT_NTPase"/>
</dbReference>
<name>A0A9W9QXC1_PENBR</name>
<keyword evidence="5" id="KW-1185">Reference proteome</keyword>
<organism evidence="4 5">
    <name type="scientific">Penicillium brevicompactum</name>
    <dbReference type="NCBI Taxonomy" id="5074"/>
    <lineage>
        <taxon>Eukaryota</taxon>
        <taxon>Fungi</taxon>
        <taxon>Dikarya</taxon>
        <taxon>Ascomycota</taxon>
        <taxon>Pezizomycotina</taxon>
        <taxon>Eurotiomycetes</taxon>
        <taxon>Eurotiomycetidae</taxon>
        <taxon>Eurotiales</taxon>
        <taxon>Aspergillaceae</taxon>
        <taxon>Penicillium</taxon>
    </lineage>
</organism>
<evidence type="ECO:0000256" key="2">
    <source>
        <dbReference type="PROSITE-ProRule" id="PRU00221"/>
    </source>
</evidence>
<dbReference type="InterPro" id="IPR015943">
    <property type="entry name" value="WD40/YVTN_repeat-like_dom_sf"/>
</dbReference>
<feature type="repeat" description="WD" evidence="2">
    <location>
        <begin position="663"/>
        <end position="695"/>
    </location>
</feature>
<keyword evidence="2" id="KW-0853">WD repeat</keyword>
<dbReference type="InterPro" id="IPR011047">
    <property type="entry name" value="Quinoprotein_ADH-like_sf"/>
</dbReference>
<dbReference type="SUPFAM" id="SSF52540">
    <property type="entry name" value="P-loop containing nucleoside triphosphate hydrolases"/>
    <property type="match status" value="1"/>
</dbReference>
<evidence type="ECO:0000256" key="1">
    <source>
        <dbReference type="ARBA" id="ARBA00022737"/>
    </source>
</evidence>
<dbReference type="SUPFAM" id="SSF50998">
    <property type="entry name" value="Quinoprotein alcohol dehydrogenase-like"/>
    <property type="match status" value="1"/>
</dbReference>
<dbReference type="Gene3D" id="2.130.10.10">
    <property type="entry name" value="YVTN repeat-like/Quinoprotein amine dehydrogenase"/>
    <property type="match status" value="4"/>
</dbReference>
<gene>
    <name evidence="4" type="ORF">N7541_007534</name>
</gene>
<accession>A0A9W9QXC1</accession>
<dbReference type="InterPro" id="IPR056884">
    <property type="entry name" value="NPHP3-like_N"/>
</dbReference>
<feature type="domain" description="NACHT" evidence="3">
    <location>
        <begin position="86"/>
        <end position="244"/>
    </location>
</feature>
<dbReference type="SUPFAM" id="SSF82171">
    <property type="entry name" value="DPP6 N-terminal domain-like"/>
    <property type="match status" value="1"/>
</dbReference>